<dbReference type="InterPro" id="IPR004452">
    <property type="entry name" value="LutB/LldF"/>
</dbReference>
<dbReference type="EMBL" id="JBGNYA010000001">
    <property type="protein sequence ID" value="MFA1610853.1"/>
    <property type="molecule type" value="Genomic_DNA"/>
</dbReference>
<dbReference type="InterPro" id="IPR017896">
    <property type="entry name" value="4Fe4S_Fe-S-bd"/>
</dbReference>
<protein>
    <submittedName>
        <fullName evidence="6">LUD domain-containing protein</fullName>
    </submittedName>
</protein>
<dbReference type="InterPro" id="IPR024185">
    <property type="entry name" value="FTHF_cligase-like_sf"/>
</dbReference>
<dbReference type="Gene3D" id="3.40.50.10420">
    <property type="entry name" value="NagB/RpiA/CoA transferase-like"/>
    <property type="match status" value="1"/>
</dbReference>
<keyword evidence="3" id="KW-0677">Repeat</keyword>
<dbReference type="Pfam" id="PF02589">
    <property type="entry name" value="LUD_dom"/>
    <property type="match status" value="1"/>
</dbReference>
<evidence type="ECO:0000259" key="5">
    <source>
        <dbReference type="PROSITE" id="PS51379"/>
    </source>
</evidence>
<evidence type="ECO:0000313" key="6">
    <source>
        <dbReference type="EMBL" id="MFA1610853.1"/>
    </source>
</evidence>
<dbReference type="InterPro" id="IPR004017">
    <property type="entry name" value="Cys_rich_dom"/>
</dbReference>
<evidence type="ECO:0000313" key="7">
    <source>
        <dbReference type="Proteomes" id="UP001570511"/>
    </source>
</evidence>
<sequence length="726" mass="80037">MASADELRELMRSEGAAVAANTQGFNEGRYESVARLEDYEELKREARAIKEDAIERLPELLDRLRETVEANGGTVYVADDADDANEYIRSVTRERDADRVVKSKSMTSEEIDVNEALADDGVDVLETDLAEWVLQVADETPSHIVVPAAHKSREEIAALLNERFDPDEPLETPQELTRFAREHLGDRIADADVALTGANFIAAETGTMALVTSEGNARKCIAATDTHVAVAGIEKIVERVADFHPFIELIARSGTGQDITSYVSLLTPPLDTPVVDFDDDETPLSAFEADRDFHLVLIDNGRTEMREDDQLRETLYCIRCSACSNSCANFQSVGGHAFGGETYSGGIATGWEAGIEGLDVAAEFNDLCTGCSRCVNACPVKIDIPWINTVVRDRINREGETPAEWLVDGLVPDTEDEGAPLQKRFFGNFETVAKLGSATAPLSNWLADAGPTRRLLSRALGIDPRRELPKFQRETFREWFAARERTVDDPVRRVALYPDLYTNHVQVERGKAAVRVLEALGVDVVVPDAPSSGRAPLSQGMVATATQHAEDVVAALGPEIRDGRDVVVIEPSDHAMFQREYERLVEQEAFSELATNSYELFEYVYGLSENGADLDSLRTADGHEVAYHSHCQQRTLGLEAHTVAVLEACGYDVRTSDVECCGMAGSFGYKTDYYELSMDVGERLRTQLRDDDARDRDVVASGTSCLEQIDALLERRPRHPVELLAP</sequence>
<dbReference type="InterPro" id="IPR017900">
    <property type="entry name" value="4Fe4S_Fe_S_CS"/>
</dbReference>
<dbReference type="InterPro" id="IPR037171">
    <property type="entry name" value="NagB/RpiA_transferase-like"/>
</dbReference>
<dbReference type="Gene3D" id="1.10.1060.10">
    <property type="entry name" value="Alpha-helical ferredoxin"/>
    <property type="match status" value="1"/>
</dbReference>
<comment type="caution">
    <text evidence="6">The sequence shown here is derived from an EMBL/GenBank/DDBJ whole genome shotgun (WGS) entry which is preliminary data.</text>
</comment>
<dbReference type="RefSeq" id="WP_372388667.1">
    <property type="nucleotide sequence ID" value="NZ_JBGNYA010000001.1"/>
</dbReference>
<dbReference type="GO" id="GO:0051539">
    <property type="term" value="F:4 iron, 4 sulfur cluster binding"/>
    <property type="evidence" value="ECO:0007669"/>
    <property type="project" value="UniProtKB-KW"/>
</dbReference>
<organism evidence="6 7">
    <name type="scientific">Halobellus rubicundus</name>
    <dbReference type="NCBI Taxonomy" id="2996466"/>
    <lineage>
        <taxon>Archaea</taxon>
        <taxon>Methanobacteriati</taxon>
        <taxon>Methanobacteriota</taxon>
        <taxon>Stenosarchaea group</taxon>
        <taxon>Halobacteria</taxon>
        <taxon>Halobacteriales</taxon>
        <taxon>Haloferacaceae</taxon>
        <taxon>Halobellus</taxon>
    </lineage>
</organism>
<evidence type="ECO:0000256" key="4">
    <source>
        <dbReference type="ARBA" id="ARBA00022982"/>
    </source>
</evidence>
<evidence type="ECO:0000256" key="1">
    <source>
        <dbReference type="ARBA" id="ARBA00022448"/>
    </source>
</evidence>
<dbReference type="Proteomes" id="UP001570511">
    <property type="component" value="Unassembled WGS sequence"/>
</dbReference>
<dbReference type="SUPFAM" id="SSF46548">
    <property type="entry name" value="alpha-helical ferredoxin"/>
    <property type="match status" value="1"/>
</dbReference>
<dbReference type="Pfam" id="PF13183">
    <property type="entry name" value="Fer4_8"/>
    <property type="match status" value="1"/>
</dbReference>
<feature type="domain" description="4Fe-4S ferredoxin-type" evidence="5">
    <location>
        <begin position="358"/>
        <end position="387"/>
    </location>
</feature>
<keyword evidence="2" id="KW-0479">Metal-binding</keyword>
<keyword evidence="2" id="KW-0411">Iron-sulfur</keyword>
<keyword evidence="7" id="KW-1185">Reference proteome</keyword>
<keyword evidence="1" id="KW-0813">Transport</keyword>
<keyword evidence="2" id="KW-0004">4Fe-4S</keyword>
<evidence type="ECO:0000256" key="3">
    <source>
        <dbReference type="ARBA" id="ARBA00022737"/>
    </source>
</evidence>
<dbReference type="AlphaFoldDB" id="A0ABD5MED5"/>
<dbReference type="InterPro" id="IPR009051">
    <property type="entry name" value="Helical_ferredxn"/>
</dbReference>
<evidence type="ECO:0000256" key="2">
    <source>
        <dbReference type="ARBA" id="ARBA00022485"/>
    </source>
</evidence>
<keyword evidence="2" id="KW-0408">Iron</keyword>
<dbReference type="Pfam" id="PF02754">
    <property type="entry name" value="CCG"/>
    <property type="match status" value="1"/>
</dbReference>
<dbReference type="SUPFAM" id="SSF100950">
    <property type="entry name" value="NagB/RpiA/CoA transferase-like"/>
    <property type="match status" value="1"/>
</dbReference>
<dbReference type="PANTHER" id="PTHR47153:SF2">
    <property type="entry name" value="LACTATE UTILIZATION PROTEIN B"/>
    <property type="match status" value="1"/>
</dbReference>
<dbReference type="GO" id="GO:0016491">
    <property type="term" value="F:oxidoreductase activity"/>
    <property type="evidence" value="ECO:0007669"/>
    <property type="project" value="UniProtKB-ARBA"/>
</dbReference>
<dbReference type="PROSITE" id="PS51379">
    <property type="entry name" value="4FE4S_FER_2"/>
    <property type="match status" value="1"/>
</dbReference>
<name>A0ABD5MED5_9EURY</name>
<gene>
    <name evidence="6" type="ORF">OS889_07550</name>
</gene>
<dbReference type="PANTHER" id="PTHR47153">
    <property type="entry name" value="LACTATE UTILIZATION PROTEIN B"/>
    <property type="match status" value="1"/>
</dbReference>
<accession>A0ABD5MED5</accession>
<dbReference type="PROSITE" id="PS00198">
    <property type="entry name" value="4FE4S_FER_1"/>
    <property type="match status" value="1"/>
</dbReference>
<reference evidence="6 7" key="1">
    <citation type="submission" date="2024-08" db="EMBL/GenBank/DDBJ databases">
        <title>Halobellus sp. MBLA0158 whole genome sequence.</title>
        <authorList>
            <person name="Hwang C.Y."/>
            <person name="Cho E.-S."/>
            <person name="Seo M.-J."/>
        </authorList>
    </citation>
    <scope>NUCLEOTIDE SEQUENCE [LARGE SCALE GENOMIC DNA]</scope>
    <source>
        <strain evidence="6 7">MBLA0158</strain>
    </source>
</reference>
<dbReference type="InterPro" id="IPR003741">
    <property type="entry name" value="LUD_dom"/>
</dbReference>
<proteinExistence type="predicted"/>
<keyword evidence="4" id="KW-0249">Electron transport</keyword>